<protein>
    <submittedName>
        <fullName evidence="1">Uncharacterized protein</fullName>
    </submittedName>
</protein>
<sequence length="100" mass="10572">MLSIAQAALQNVRSYASKTAIAGRGRGLKHATAADSSIPENVLSGGTCTEQHALSPPLTEADATRALKATHDELDFVVRVNCFERSGSGCCRSVHSGWCR</sequence>
<evidence type="ECO:0000313" key="2">
    <source>
        <dbReference type="Proteomes" id="UP001501747"/>
    </source>
</evidence>
<name>A0ABP7SCV4_9PSEU</name>
<keyword evidence="2" id="KW-1185">Reference proteome</keyword>
<proteinExistence type="predicted"/>
<organism evidence="1 2">
    <name type="scientific">Allokutzneria multivorans</name>
    <dbReference type="NCBI Taxonomy" id="1142134"/>
    <lineage>
        <taxon>Bacteria</taxon>
        <taxon>Bacillati</taxon>
        <taxon>Actinomycetota</taxon>
        <taxon>Actinomycetes</taxon>
        <taxon>Pseudonocardiales</taxon>
        <taxon>Pseudonocardiaceae</taxon>
        <taxon>Allokutzneria</taxon>
    </lineage>
</organism>
<gene>
    <name evidence="1" type="ORF">GCM10022247_35320</name>
</gene>
<accession>A0ABP7SCV4</accession>
<dbReference type="EMBL" id="BAABAL010000012">
    <property type="protein sequence ID" value="GAA4010103.1"/>
    <property type="molecule type" value="Genomic_DNA"/>
</dbReference>
<reference evidence="2" key="1">
    <citation type="journal article" date="2019" name="Int. J. Syst. Evol. Microbiol.">
        <title>The Global Catalogue of Microorganisms (GCM) 10K type strain sequencing project: providing services to taxonomists for standard genome sequencing and annotation.</title>
        <authorList>
            <consortium name="The Broad Institute Genomics Platform"/>
            <consortium name="The Broad Institute Genome Sequencing Center for Infectious Disease"/>
            <person name="Wu L."/>
            <person name="Ma J."/>
        </authorList>
    </citation>
    <scope>NUCLEOTIDE SEQUENCE [LARGE SCALE GENOMIC DNA]</scope>
    <source>
        <strain evidence="2">JCM 17342</strain>
    </source>
</reference>
<evidence type="ECO:0000313" key="1">
    <source>
        <dbReference type="EMBL" id="GAA4010103.1"/>
    </source>
</evidence>
<dbReference type="Proteomes" id="UP001501747">
    <property type="component" value="Unassembled WGS sequence"/>
</dbReference>
<comment type="caution">
    <text evidence="1">The sequence shown here is derived from an EMBL/GenBank/DDBJ whole genome shotgun (WGS) entry which is preliminary data.</text>
</comment>